<evidence type="ECO:0000313" key="8">
    <source>
        <dbReference type="EMBL" id="NMQ27327.1"/>
    </source>
</evidence>
<dbReference type="CDD" id="cd07398">
    <property type="entry name" value="MPP_YbbF-LpxH"/>
    <property type="match status" value="1"/>
</dbReference>
<evidence type="ECO:0000313" key="9">
    <source>
        <dbReference type="Proteomes" id="UP000749010"/>
    </source>
</evidence>
<evidence type="ECO:0000256" key="4">
    <source>
        <dbReference type="ARBA" id="ARBA00023136"/>
    </source>
</evidence>
<sequence length="290" mass="32476">MKVRAIFVSDVHLGTRGCQAERLLDFLREHEAEYLYLLGDIIDFWAMKRGVHWTPAQNTLVQKILRRARRGERVMLIPGNHDEGLRDYDGVSFGDILVRREHIHVTAEGRRFLLLHGDQFDQVTRYHRWLAVVGDVGYDALVRINGLLTWLRRLLRRQGYWSLAGYAKGRVKRAVSFIFDFEESVIHAVRGRHLDGVICGHIHSATIKTKAGMTYANCGDWVDSCTAIVEHLDGRLELIAACETAHAEAAAGTAAPPPRAQQIPARPPRSPAPGVRAAEQLAAAPASRRG</sequence>
<keyword evidence="4" id="KW-0472">Membrane</keyword>
<comment type="caution">
    <text evidence="8">The sequence shown here is derived from an EMBL/GenBank/DDBJ whole genome shotgun (WGS) entry which is preliminary data.</text>
</comment>
<evidence type="ECO:0000256" key="2">
    <source>
        <dbReference type="ARBA" id="ARBA00022519"/>
    </source>
</evidence>
<dbReference type="Pfam" id="PF00149">
    <property type="entry name" value="Metallophos"/>
    <property type="match status" value="1"/>
</dbReference>
<dbReference type="RefSeq" id="WP_169065782.1">
    <property type="nucleotide sequence ID" value="NZ_SPMY01000017.1"/>
</dbReference>
<dbReference type="Proteomes" id="UP000749010">
    <property type="component" value="Unassembled WGS sequence"/>
</dbReference>
<keyword evidence="5" id="KW-0464">Manganese</keyword>
<evidence type="ECO:0000259" key="7">
    <source>
        <dbReference type="Pfam" id="PF00149"/>
    </source>
</evidence>
<feature type="compositionally biased region" description="Pro residues" evidence="6">
    <location>
        <begin position="255"/>
        <end position="271"/>
    </location>
</feature>
<reference evidence="8 9" key="1">
    <citation type="submission" date="2019-03" db="EMBL/GenBank/DDBJ databases">
        <title>Metabolic reconstructions from genomes of highly enriched 'Candidatus Accumulibacter' and 'Candidatus Competibacter' bioreactor populations.</title>
        <authorList>
            <person name="Annavajhala M.K."/>
            <person name="Welles L."/>
            <person name="Abbas B."/>
            <person name="Sorokin D."/>
            <person name="Park H."/>
            <person name="Van Loosdrecht M."/>
            <person name="Chandran K."/>
        </authorList>
    </citation>
    <scope>NUCLEOTIDE SEQUENCE [LARGE SCALE GENOMIC DNA]</scope>
    <source>
        <strain evidence="8 9">SBR_S</strain>
    </source>
</reference>
<evidence type="ECO:0000256" key="6">
    <source>
        <dbReference type="SAM" id="MobiDB-lite"/>
    </source>
</evidence>
<dbReference type="PANTHER" id="PTHR34990:SF2">
    <property type="entry name" value="BLL8164 PROTEIN"/>
    <property type="match status" value="1"/>
</dbReference>
<dbReference type="Gene3D" id="3.60.21.10">
    <property type="match status" value="1"/>
</dbReference>
<dbReference type="InterPro" id="IPR029052">
    <property type="entry name" value="Metallo-depent_PP-like"/>
</dbReference>
<name>A0ABX1TSW2_9PROT</name>
<keyword evidence="2" id="KW-0997">Cell inner membrane</keyword>
<dbReference type="InterPro" id="IPR043461">
    <property type="entry name" value="LpxH-like"/>
</dbReference>
<dbReference type="SUPFAM" id="SSF56300">
    <property type="entry name" value="Metallo-dependent phosphatases"/>
    <property type="match status" value="1"/>
</dbReference>
<dbReference type="InterPro" id="IPR004843">
    <property type="entry name" value="Calcineurin-like_PHP"/>
</dbReference>
<accession>A0ABX1TSW2</accession>
<evidence type="ECO:0000256" key="5">
    <source>
        <dbReference type="ARBA" id="ARBA00023211"/>
    </source>
</evidence>
<evidence type="ECO:0000256" key="3">
    <source>
        <dbReference type="ARBA" id="ARBA00022723"/>
    </source>
</evidence>
<keyword evidence="9" id="KW-1185">Reference proteome</keyword>
<evidence type="ECO:0000256" key="1">
    <source>
        <dbReference type="ARBA" id="ARBA00022475"/>
    </source>
</evidence>
<feature type="domain" description="Calcineurin-like phosphoesterase" evidence="7">
    <location>
        <begin position="4"/>
        <end position="204"/>
    </location>
</feature>
<protein>
    <submittedName>
        <fullName evidence="8">UDP-2,3-diacylglucosamine diphosphatase</fullName>
    </submittedName>
</protein>
<keyword evidence="1" id="KW-1003">Cell membrane</keyword>
<proteinExistence type="predicted"/>
<keyword evidence="3" id="KW-0479">Metal-binding</keyword>
<gene>
    <name evidence="8" type="ORF">E4Q23_05890</name>
</gene>
<dbReference type="PANTHER" id="PTHR34990">
    <property type="entry name" value="UDP-2,3-DIACYLGLUCOSAMINE HYDROLASE-RELATED"/>
    <property type="match status" value="1"/>
</dbReference>
<feature type="region of interest" description="Disordered" evidence="6">
    <location>
        <begin position="250"/>
        <end position="290"/>
    </location>
</feature>
<dbReference type="EMBL" id="SPMY01000017">
    <property type="protein sequence ID" value="NMQ27327.1"/>
    <property type="molecule type" value="Genomic_DNA"/>
</dbReference>
<organism evidence="8 9">
    <name type="scientific">Candidatus Accumulibacter phosphatis</name>
    <dbReference type="NCBI Taxonomy" id="327160"/>
    <lineage>
        <taxon>Bacteria</taxon>
        <taxon>Pseudomonadati</taxon>
        <taxon>Pseudomonadota</taxon>
        <taxon>Betaproteobacteria</taxon>
        <taxon>Candidatus Accumulibacter</taxon>
    </lineage>
</organism>